<dbReference type="FunFam" id="2.60.40.10:FF:000028">
    <property type="entry name" value="Neuronal cell adhesion molecule"/>
    <property type="match status" value="1"/>
</dbReference>
<proteinExistence type="predicted"/>
<feature type="transmembrane region" description="Helical" evidence="3">
    <location>
        <begin position="1038"/>
        <end position="1057"/>
    </location>
</feature>
<evidence type="ECO:0000313" key="6">
    <source>
        <dbReference type="Proteomes" id="UP000594262"/>
    </source>
</evidence>
<protein>
    <recommendedName>
        <fullName evidence="4">Fibronectin type-III domain-containing protein</fullName>
    </recommendedName>
</protein>
<feature type="transmembrane region" description="Helical" evidence="3">
    <location>
        <begin position="1273"/>
        <end position="1295"/>
    </location>
</feature>
<name>A0A7M5X9C3_9CNID</name>
<feature type="domain" description="Fibronectin type-III" evidence="4">
    <location>
        <begin position="706"/>
        <end position="800"/>
    </location>
</feature>
<dbReference type="InterPro" id="IPR036383">
    <property type="entry name" value="TSP1_rpt_sf"/>
</dbReference>
<dbReference type="SMART" id="SM00060">
    <property type="entry name" value="FN3"/>
    <property type="match status" value="4"/>
</dbReference>
<keyword evidence="3" id="KW-0472">Membrane</keyword>
<sequence length="1400" mass="157365">MNEGRWYYFDTPELTFTLDPMPNDTLFDIRVLGVTKEGQGPVCELVRIRTKENEPSVYPLEVEGQETSSSSLLIKWDAVPREYHQGNLLGYIIKYQYVEVEGFSFRGGSLNGTVQTQGMDVTEVEIQGLHLYTNYTIQIAGYTITGEGPWSPPIVVSTGIFYDGNLTEWTQWGNCDKSCGLGVSMRQRWCTNPPPLYGGYDCEGETMETLPCNDIPCPGFYLAKVGQSCADLCSEVGNDFACIRLLNTYDRIQPFFEAIDANDYTQLSNIDCTSHPETDDYQKASDPSYEISANRCRGYKNLTLIDCHAVGGSQDRRLCKCVDKDSASYTEWANWGVCSKECGGGRYQRYRRCLMSSCPGSDIDVNDCNIEPCPVDGSWGQWTEWSDCTTTCDFGRRIRTRKCDSPVALYGGKECAGVNEDSVSGCNPQPCPIHGHWSAWGLIEQCKQPCSNSRNAIKRRFCDLPAPKYGGDYCVGNDTRYIPCSSTPCKSVDVNYYVRLVDEHWDFMMYRMDDPNTLFLMDNLRSNISLVFQNNTDYGEIDNQVGVTFHNFEKGSVLANFTVSFQMVHYAESLILQDAIDNNGLLAEMPVELKNITTEDVPSQPPNNIVCKSYTSTTINVTWDHSFKTNQSGYVEEHYLYYIFIRNIDDDSLWDNEGTPDNSTQIIGLKPGTLYGIRVLVSSTAGMGLASKEIEVRTVAGAPTVSPYPCEMQTLDSYTIFFSWTAIPQSKVPGRFLGYQIKYKQYTKNDTTIVNVDAQSEQRTINAFKAFTWYWVEITGYSNGGIGPPCLPFVFRTPEGAPGAPPPNALVNDQFSTHQLNISWSALPPEYHNGDLVGYRFFYFMVRQAGVELAGRQTKILIDVDKFTMSYLIGGLESYTEYEIHLYAYSRYGDGPPIVLKGSTCKCPKAIFTNYYNSNPFMQADQIRQTYTGLFPQLLSQIVDSVCTGCATPTTTYYNLSMDGREPLKDDVNSAIANIDDTTHFTFPIFGQLFIKTYSGYPFVGIVQSQGTAMIVHQPKIVSVGFMRIFTAVVNAKSVLAISMLLMCVVGWFLWFSEQSSSNSDMTIQDALRGASEGFWIAFVTMTTVGYGDFVPTTELSKVVLAVWSLTGLVLIGIFGGVVSSGLSVVALNDDIKIYGSTVATIKDSFEYRKAIQLFGKIDPNKNYTGILDIMAAVESGEVQIGLIDASFALGYEALMEEKSLRIYKVLDYNAGYGMVLAGDAAKLESDVRSYTTSNQAYISRFMEKEVGLLQPTLIEVEELLFTPEEANFTFITLTGVFFALVFVGYLYWFFCRKTKIQVQPEETSSTRLAKMTSLAKFSENFCTKFEASIEEMSSKNQKELIELNFLHQNYKRLMNRLDLYKQHEEFEKKSKKKLARAIRKKQFDRIIESTYDKNN</sequence>
<keyword evidence="2" id="KW-1015">Disulfide bond</keyword>
<dbReference type="SMART" id="SM00209">
    <property type="entry name" value="TSP1"/>
    <property type="match status" value="4"/>
</dbReference>
<dbReference type="FunFam" id="2.20.100.10:FF:000001">
    <property type="entry name" value="semaphorin-5A isoform X1"/>
    <property type="match status" value="3"/>
</dbReference>
<keyword evidence="6" id="KW-1185">Reference proteome</keyword>
<evidence type="ECO:0000256" key="2">
    <source>
        <dbReference type="ARBA" id="ARBA00023157"/>
    </source>
</evidence>
<dbReference type="InterPro" id="IPR000884">
    <property type="entry name" value="TSP1_rpt"/>
</dbReference>
<evidence type="ECO:0000256" key="3">
    <source>
        <dbReference type="SAM" id="Phobius"/>
    </source>
</evidence>
<dbReference type="SUPFAM" id="SSF82895">
    <property type="entry name" value="TSP-1 type 1 repeat"/>
    <property type="match status" value="4"/>
</dbReference>
<keyword evidence="3" id="KW-1133">Transmembrane helix</keyword>
<dbReference type="InterPro" id="IPR052065">
    <property type="entry name" value="Compl_asym_regulator"/>
</dbReference>
<dbReference type="InterPro" id="IPR036116">
    <property type="entry name" value="FN3_sf"/>
</dbReference>
<evidence type="ECO:0000259" key="4">
    <source>
        <dbReference type="PROSITE" id="PS50853"/>
    </source>
</evidence>
<dbReference type="CDD" id="cd00063">
    <property type="entry name" value="FN3"/>
    <property type="match status" value="4"/>
</dbReference>
<feature type="domain" description="Fibronectin type-III" evidence="4">
    <location>
        <begin position="806"/>
        <end position="910"/>
    </location>
</feature>
<dbReference type="EnsemblMetazoa" id="CLYHEMT019783.1">
    <property type="protein sequence ID" value="CLYHEMP019783.1"/>
    <property type="gene ID" value="CLYHEMG019783"/>
</dbReference>
<feature type="domain" description="Fibronectin type-III" evidence="4">
    <location>
        <begin position="605"/>
        <end position="701"/>
    </location>
</feature>
<dbReference type="PROSITE" id="PS50092">
    <property type="entry name" value="TSP1"/>
    <property type="match status" value="4"/>
</dbReference>
<dbReference type="Gene3D" id="2.60.40.10">
    <property type="entry name" value="Immunoglobulins"/>
    <property type="match status" value="4"/>
</dbReference>
<dbReference type="PANTHER" id="PTHR22906">
    <property type="entry name" value="PROPERDIN"/>
    <property type="match status" value="1"/>
</dbReference>
<feature type="transmembrane region" description="Helical" evidence="3">
    <location>
        <begin position="1078"/>
        <end position="1095"/>
    </location>
</feature>
<dbReference type="InterPro" id="IPR013099">
    <property type="entry name" value="K_chnl_dom"/>
</dbReference>
<dbReference type="Pfam" id="PF07885">
    <property type="entry name" value="Ion_trans_2"/>
    <property type="match status" value="1"/>
</dbReference>
<dbReference type="InterPro" id="IPR003961">
    <property type="entry name" value="FN3_dom"/>
</dbReference>
<dbReference type="Gene3D" id="2.20.100.10">
    <property type="entry name" value="Thrombospondin type-1 (TSP1) repeat"/>
    <property type="match status" value="4"/>
</dbReference>
<dbReference type="Pfam" id="PF00041">
    <property type="entry name" value="fn3"/>
    <property type="match status" value="3"/>
</dbReference>
<dbReference type="PROSITE" id="PS50853">
    <property type="entry name" value="FN3"/>
    <property type="match status" value="4"/>
</dbReference>
<dbReference type="InterPro" id="IPR013783">
    <property type="entry name" value="Ig-like_fold"/>
</dbReference>
<organism evidence="5 6">
    <name type="scientific">Clytia hemisphaerica</name>
    <dbReference type="NCBI Taxonomy" id="252671"/>
    <lineage>
        <taxon>Eukaryota</taxon>
        <taxon>Metazoa</taxon>
        <taxon>Cnidaria</taxon>
        <taxon>Hydrozoa</taxon>
        <taxon>Hydroidolina</taxon>
        <taxon>Leptothecata</taxon>
        <taxon>Obeliida</taxon>
        <taxon>Clytiidae</taxon>
        <taxon>Clytia</taxon>
    </lineage>
</organism>
<dbReference type="Gene3D" id="1.10.287.70">
    <property type="match status" value="1"/>
</dbReference>
<dbReference type="SUPFAM" id="SSF49265">
    <property type="entry name" value="Fibronectin type III"/>
    <property type="match status" value="3"/>
</dbReference>
<dbReference type="OrthoDB" id="6020478at2759"/>
<evidence type="ECO:0000256" key="1">
    <source>
        <dbReference type="ARBA" id="ARBA00022737"/>
    </source>
</evidence>
<evidence type="ECO:0000313" key="5">
    <source>
        <dbReference type="EnsemblMetazoa" id="CLYHEMP019783.1"/>
    </source>
</evidence>
<keyword evidence="3" id="KW-0812">Transmembrane</keyword>
<dbReference type="Proteomes" id="UP000594262">
    <property type="component" value="Unplaced"/>
</dbReference>
<keyword evidence="1" id="KW-0677">Repeat</keyword>
<accession>A0A7M5X9C3</accession>
<dbReference type="Pfam" id="PF00090">
    <property type="entry name" value="TSP_1"/>
    <property type="match status" value="4"/>
</dbReference>
<dbReference type="PANTHER" id="PTHR22906:SF21">
    <property type="entry name" value="SEMA DOMAIN-CONTAINING PROTEIN"/>
    <property type="match status" value="1"/>
</dbReference>
<feature type="transmembrane region" description="Helical" evidence="3">
    <location>
        <begin position="1107"/>
        <end position="1132"/>
    </location>
</feature>
<dbReference type="SUPFAM" id="SSF81324">
    <property type="entry name" value="Voltage-gated potassium channels"/>
    <property type="match status" value="1"/>
</dbReference>
<reference evidence="5" key="1">
    <citation type="submission" date="2021-01" db="UniProtKB">
        <authorList>
            <consortium name="EnsemblMetazoa"/>
        </authorList>
    </citation>
    <scope>IDENTIFICATION</scope>
</reference>
<feature type="domain" description="Fibronectin type-III" evidence="4">
    <location>
        <begin position="58"/>
        <end position="161"/>
    </location>
</feature>